<name>A0A4Y3M6C7_9PROT</name>
<feature type="transmembrane region" description="Helical" evidence="1">
    <location>
        <begin position="21"/>
        <end position="39"/>
    </location>
</feature>
<sequence>MARLRGAICYEHYSGDLGRSALTALCTGLVSGSCFYFCFLTAGKDAGVSPFWTTTLCHALFNATVLAVFGLAYVLGLWS</sequence>
<feature type="transmembrane region" description="Helical" evidence="1">
    <location>
        <begin position="59"/>
        <end position="78"/>
    </location>
</feature>
<evidence type="ECO:0000313" key="2">
    <source>
        <dbReference type="EMBL" id="GEB04204.1"/>
    </source>
</evidence>
<protein>
    <submittedName>
        <fullName evidence="2">Uncharacterized protein</fullName>
    </submittedName>
</protein>
<accession>A0A4Y3M6C7</accession>
<keyword evidence="3" id="KW-1185">Reference proteome</keyword>
<dbReference type="PROSITE" id="PS51257">
    <property type="entry name" value="PROKAR_LIPOPROTEIN"/>
    <property type="match status" value="1"/>
</dbReference>
<proteinExistence type="predicted"/>
<keyword evidence="1" id="KW-1133">Transmembrane helix</keyword>
<evidence type="ECO:0000313" key="3">
    <source>
        <dbReference type="Proteomes" id="UP000320772"/>
    </source>
</evidence>
<keyword evidence="1" id="KW-0812">Transmembrane</keyword>
<keyword evidence="1" id="KW-0472">Membrane</keyword>
<reference evidence="2 3" key="1">
    <citation type="submission" date="2019-06" db="EMBL/GenBank/DDBJ databases">
        <title>Whole genome shotgun sequence of Gluconobacter roseus NBRC 3990.</title>
        <authorList>
            <person name="Hosoyama A."/>
            <person name="Uohara A."/>
            <person name="Ohji S."/>
            <person name="Ichikawa N."/>
        </authorList>
    </citation>
    <scope>NUCLEOTIDE SEQUENCE [LARGE SCALE GENOMIC DNA]</scope>
    <source>
        <strain evidence="2 3">NBRC 3990</strain>
    </source>
</reference>
<organism evidence="2 3">
    <name type="scientific">Gluconobacter roseus NBRC 3990</name>
    <dbReference type="NCBI Taxonomy" id="1307950"/>
    <lineage>
        <taxon>Bacteria</taxon>
        <taxon>Pseudomonadati</taxon>
        <taxon>Pseudomonadota</taxon>
        <taxon>Alphaproteobacteria</taxon>
        <taxon>Acetobacterales</taxon>
        <taxon>Acetobacteraceae</taxon>
        <taxon>Gluconobacter</taxon>
    </lineage>
</organism>
<evidence type="ECO:0000256" key="1">
    <source>
        <dbReference type="SAM" id="Phobius"/>
    </source>
</evidence>
<dbReference type="Proteomes" id="UP000320772">
    <property type="component" value="Unassembled WGS sequence"/>
</dbReference>
<gene>
    <name evidence="2" type="ORF">GRO01_17800</name>
</gene>
<comment type="caution">
    <text evidence="2">The sequence shown here is derived from an EMBL/GenBank/DDBJ whole genome shotgun (WGS) entry which is preliminary data.</text>
</comment>
<dbReference type="EMBL" id="BJLY01000003">
    <property type="protein sequence ID" value="GEB04204.1"/>
    <property type="molecule type" value="Genomic_DNA"/>
</dbReference>
<dbReference type="AlphaFoldDB" id="A0A4Y3M6C7"/>